<dbReference type="GO" id="GO:0004602">
    <property type="term" value="F:glutathione peroxidase activity"/>
    <property type="evidence" value="ECO:0007669"/>
    <property type="project" value="TreeGrafter"/>
</dbReference>
<dbReference type="GO" id="GO:0004364">
    <property type="term" value="F:glutathione transferase activity"/>
    <property type="evidence" value="ECO:0007669"/>
    <property type="project" value="TreeGrafter"/>
</dbReference>
<comment type="caution">
    <text evidence="2">The sequence shown here is derived from an EMBL/GenBank/DDBJ whole genome shotgun (WGS) entry which is preliminary data.</text>
</comment>
<dbReference type="SUPFAM" id="SSF52833">
    <property type="entry name" value="Thioredoxin-like"/>
    <property type="match status" value="1"/>
</dbReference>
<evidence type="ECO:0000259" key="1">
    <source>
        <dbReference type="Pfam" id="PF01323"/>
    </source>
</evidence>
<protein>
    <recommendedName>
        <fullName evidence="1">DSBA-like thioredoxin domain-containing protein</fullName>
    </recommendedName>
</protein>
<dbReference type="AlphaFoldDB" id="A0A8S1J2E4"/>
<proteinExistence type="predicted"/>
<evidence type="ECO:0000313" key="2">
    <source>
        <dbReference type="EMBL" id="CAD7699993.1"/>
    </source>
</evidence>
<dbReference type="InterPro" id="IPR036249">
    <property type="entry name" value="Thioredoxin-like_sf"/>
</dbReference>
<dbReference type="PANTHER" id="PTHR42943:SF2">
    <property type="entry name" value="GLUTATHIONE S-TRANSFERASE KAPPA 1"/>
    <property type="match status" value="1"/>
</dbReference>
<dbReference type="Pfam" id="PF01323">
    <property type="entry name" value="DSBA"/>
    <property type="match status" value="1"/>
</dbReference>
<feature type="domain" description="DSBA-like thioredoxin" evidence="1">
    <location>
        <begin position="44"/>
        <end position="235"/>
    </location>
</feature>
<dbReference type="Proteomes" id="UP000708148">
    <property type="component" value="Unassembled WGS sequence"/>
</dbReference>
<dbReference type="GO" id="GO:0005739">
    <property type="term" value="C:mitochondrion"/>
    <property type="evidence" value="ECO:0007669"/>
    <property type="project" value="TreeGrafter"/>
</dbReference>
<dbReference type="EMBL" id="CAJHUC010001147">
    <property type="protein sequence ID" value="CAD7699993.1"/>
    <property type="molecule type" value="Genomic_DNA"/>
</dbReference>
<accession>A0A8S1J2E4</accession>
<reference evidence="2" key="1">
    <citation type="submission" date="2020-12" db="EMBL/GenBank/DDBJ databases">
        <authorList>
            <person name="Iha C."/>
        </authorList>
    </citation>
    <scope>NUCLEOTIDE SEQUENCE</scope>
</reference>
<dbReference type="GO" id="GO:0005777">
    <property type="term" value="C:peroxisome"/>
    <property type="evidence" value="ECO:0007669"/>
    <property type="project" value="TreeGrafter"/>
</dbReference>
<gene>
    <name evidence="2" type="ORF">OSTQU699_LOCUS5349</name>
</gene>
<name>A0A8S1J2E4_9CHLO</name>
<sequence>MGIPGLLCAKRCAERAVCAKLASGTIKKSPVIPLVQHLYAFSTPRYERLWDLRVHHVPINLPQLMAKIGNDSPPAAIKPRARGYGRDLARSSAFFGVKINGLPSNFMAASNRFTSHQAQRLLIVACDKHGDDSKEAKNLIREFFSTFHSRLSGTEVVVDDDLMKECCIRSGICAEEAEAMIRVSATEEIKRKLKANTMEAAEKGAFGVPTMVWDSPKLPLRDRMFFGSDRFEQIAFLLGKDWRGPVPERSKL</sequence>
<organism evidence="2 3">
    <name type="scientific">Ostreobium quekettii</name>
    <dbReference type="NCBI Taxonomy" id="121088"/>
    <lineage>
        <taxon>Eukaryota</taxon>
        <taxon>Viridiplantae</taxon>
        <taxon>Chlorophyta</taxon>
        <taxon>core chlorophytes</taxon>
        <taxon>Ulvophyceae</taxon>
        <taxon>TCBD clade</taxon>
        <taxon>Bryopsidales</taxon>
        <taxon>Ostreobineae</taxon>
        <taxon>Ostreobiaceae</taxon>
        <taxon>Ostreobium</taxon>
    </lineage>
</organism>
<dbReference type="InterPro" id="IPR051924">
    <property type="entry name" value="GST_Kappa/NadH"/>
</dbReference>
<dbReference type="OrthoDB" id="2018539at2759"/>
<dbReference type="PANTHER" id="PTHR42943">
    <property type="entry name" value="GLUTATHIONE S-TRANSFERASE KAPPA"/>
    <property type="match status" value="1"/>
</dbReference>
<dbReference type="InterPro" id="IPR001853">
    <property type="entry name" value="DSBA-like_thioredoxin_dom"/>
</dbReference>
<dbReference type="GO" id="GO:0006749">
    <property type="term" value="P:glutathione metabolic process"/>
    <property type="evidence" value="ECO:0007669"/>
    <property type="project" value="TreeGrafter"/>
</dbReference>
<keyword evidence="3" id="KW-1185">Reference proteome</keyword>
<evidence type="ECO:0000313" key="3">
    <source>
        <dbReference type="Proteomes" id="UP000708148"/>
    </source>
</evidence>
<dbReference type="Gene3D" id="3.40.30.10">
    <property type="entry name" value="Glutaredoxin"/>
    <property type="match status" value="1"/>
</dbReference>